<dbReference type="PANTHER" id="PTHR36766">
    <property type="entry name" value="PLANT BROAD-SPECTRUM MILDEW RESISTANCE PROTEIN RPW8"/>
    <property type="match status" value="1"/>
</dbReference>
<dbReference type="AlphaFoldDB" id="A0A9W7J5L0"/>
<dbReference type="Gene3D" id="3.80.10.10">
    <property type="entry name" value="Ribonuclease Inhibitor"/>
    <property type="match status" value="3"/>
</dbReference>
<dbReference type="Pfam" id="PF23559">
    <property type="entry name" value="WHD_DRP"/>
    <property type="match status" value="1"/>
</dbReference>
<dbReference type="GO" id="GO:0043531">
    <property type="term" value="F:ADP binding"/>
    <property type="evidence" value="ECO:0007669"/>
    <property type="project" value="InterPro"/>
</dbReference>
<dbReference type="Gene3D" id="1.20.5.4130">
    <property type="match status" value="1"/>
</dbReference>
<dbReference type="Gene3D" id="3.40.50.300">
    <property type="entry name" value="P-loop containing nucleotide triphosphate hydrolases"/>
    <property type="match status" value="1"/>
</dbReference>
<dbReference type="GO" id="GO:0051707">
    <property type="term" value="P:response to other organism"/>
    <property type="evidence" value="ECO:0007669"/>
    <property type="project" value="UniProtKB-ARBA"/>
</dbReference>
<keyword evidence="5" id="KW-0067">ATP-binding</keyword>
<evidence type="ECO:0000256" key="4">
    <source>
        <dbReference type="ARBA" id="ARBA00022821"/>
    </source>
</evidence>
<feature type="domain" description="R13L1/DRL21-like LRR repeat region" evidence="9">
    <location>
        <begin position="682"/>
        <end position="806"/>
    </location>
</feature>
<dbReference type="InterPro" id="IPR058922">
    <property type="entry name" value="WHD_DRP"/>
</dbReference>
<keyword evidence="2" id="KW-0677">Repeat</keyword>
<dbReference type="InterPro" id="IPR002182">
    <property type="entry name" value="NB-ARC"/>
</dbReference>
<dbReference type="SUPFAM" id="SSF52540">
    <property type="entry name" value="P-loop containing nucleoside triphosphate hydrolases"/>
    <property type="match status" value="1"/>
</dbReference>
<dbReference type="FunFam" id="1.10.10.10:FF:000322">
    <property type="entry name" value="Probable disease resistance protein At1g63360"/>
    <property type="match status" value="1"/>
</dbReference>
<dbReference type="Gene3D" id="1.10.10.10">
    <property type="entry name" value="Winged helix-like DNA-binding domain superfamily/Winged helix DNA-binding domain"/>
    <property type="match status" value="1"/>
</dbReference>
<dbReference type="GO" id="GO:0005524">
    <property type="term" value="F:ATP binding"/>
    <property type="evidence" value="ECO:0007669"/>
    <property type="project" value="UniProtKB-KW"/>
</dbReference>
<dbReference type="InterPro" id="IPR056789">
    <property type="entry name" value="LRR_R13L1-DRL21"/>
</dbReference>
<dbReference type="FunFam" id="3.40.50.300:FF:001091">
    <property type="entry name" value="Probable disease resistance protein At1g61300"/>
    <property type="match status" value="1"/>
</dbReference>
<evidence type="ECO:0000256" key="1">
    <source>
        <dbReference type="ARBA" id="ARBA00022614"/>
    </source>
</evidence>
<evidence type="ECO:0000259" key="7">
    <source>
        <dbReference type="Pfam" id="PF18052"/>
    </source>
</evidence>
<dbReference type="Pfam" id="PF25019">
    <property type="entry name" value="LRR_R13L1-DRL21"/>
    <property type="match status" value="1"/>
</dbReference>
<dbReference type="Pfam" id="PF00931">
    <property type="entry name" value="NB-ARC"/>
    <property type="match status" value="1"/>
</dbReference>
<keyword evidence="11" id="KW-1185">Reference proteome</keyword>
<feature type="domain" description="Disease resistance protein winged helix" evidence="8">
    <location>
        <begin position="425"/>
        <end position="493"/>
    </location>
</feature>
<evidence type="ECO:0000256" key="3">
    <source>
        <dbReference type="ARBA" id="ARBA00022741"/>
    </source>
</evidence>
<dbReference type="InterPro" id="IPR041118">
    <property type="entry name" value="Rx_N"/>
</dbReference>
<accession>A0A9W7J5L0</accession>
<dbReference type="InterPro" id="IPR042197">
    <property type="entry name" value="Apaf_helical"/>
</dbReference>
<dbReference type="InterPro" id="IPR027417">
    <property type="entry name" value="P-loop_NTPase"/>
</dbReference>
<dbReference type="Proteomes" id="UP001165190">
    <property type="component" value="Unassembled WGS sequence"/>
</dbReference>
<proteinExistence type="predicted"/>
<evidence type="ECO:0000313" key="11">
    <source>
        <dbReference type="Proteomes" id="UP001165190"/>
    </source>
</evidence>
<dbReference type="SUPFAM" id="SSF52058">
    <property type="entry name" value="L domain-like"/>
    <property type="match status" value="2"/>
</dbReference>
<dbReference type="OrthoDB" id="37484at2759"/>
<feature type="domain" description="Disease resistance N-terminal" evidence="7">
    <location>
        <begin position="37"/>
        <end position="99"/>
    </location>
</feature>
<gene>
    <name evidence="10" type="ORF">HRI_004350000</name>
</gene>
<comment type="caution">
    <text evidence="10">The sequence shown here is derived from an EMBL/GenBank/DDBJ whole genome shotgun (WGS) entry which is preliminary data.</text>
</comment>
<name>A0A9W7J5L0_HIBTR</name>
<reference evidence="10" key="1">
    <citation type="submission" date="2023-05" db="EMBL/GenBank/DDBJ databases">
        <title>Genome and transcriptome analyses reveal genes involved in the formation of fine ridges on petal epidermal cells in Hibiscus trionum.</title>
        <authorList>
            <person name="Koshimizu S."/>
            <person name="Masuda S."/>
            <person name="Ishii T."/>
            <person name="Shirasu K."/>
            <person name="Hoshino A."/>
            <person name="Arita M."/>
        </authorList>
    </citation>
    <scope>NUCLEOTIDE SEQUENCE</scope>
    <source>
        <strain evidence="10">Hamamatsu line</strain>
    </source>
</reference>
<dbReference type="InterPro" id="IPR036388">
    <property type="entry name" value="WH-like_DNA-bd_sf"/>
</dbReference>
<evidence type="ECO:0000259" key="8">
    <source>
        <dbReference type="Pfam" id="PF23559"/>
    </source>
</evidence>
<evidence type="ECO:0000256" key="2">
    <source>
        <dbReference type="ARBA" id="ARBA00022737"/>
    </source>
</evidence>
<keyword evidence="3" id="KW-0547">Nucleotide-binding</keyword>
<evidence type="ECO:0000256" key="5">
    <source>
        <dbReference type="ARBA" id="ARBA00022840"/>
    </source>
</evidence>
<organism evidence="10 11">
    <name type="scientific">Hibiscus trionum</name>
    <name type="common">Flower of an hour</name>
    <dbReference type="NCBI Taxonomy" id="183268"/>
    <lineage>
        <taxon>Eukaryota</taxon>
        <taxon>Viridiplantae</taxon>
        <taxon>Streptophyta</taxon>
        <taxon>Embryophyta</taxon>
        <taxon>Tracheophyta</taxon>
        <taxon>Spermatophyta</taxon>
        <taxon>Magnoliopsida</taxon>
        <taxon>eudicotyledons</taxon>
        <taxon>Gunneridae</taxon>
        <taxon>Pentapetalae</taxon>
        <taxon>rosids</taxon>
        <taxon>malvids</taxon>
        <taxon>Malvales</taxon>
        <taxon>Malvaceae</taxon>
        <taxon>Malvoideae</taxon>
        <taxon>Hibiscus</taxon>
    </lineage>
</organism>
<dbReference type="Gene3D" id="1.10.8.430">
    <property type="entry name" value="Helical domain of apoptotic protease-activating factors"/>
    <property type="match status" value="1"/>
</dbReference>
<evidence type="ECO:0000259" key="9">
    <source>
        <dbReference type="Pfam" id="PF25019"/>
    </source>
</evidence>
<feature type="domain" description="NB-ARC" evidence="6">
    <location>
        <begin position="173"/>
        <end position="338"/>
    </location>
</feature>
<dbReference type="Pfam" id="PF18052">
    <property type="entry name" value="Rx_N"/>
    <property type="match status" value="1"/>
</dbReference>
<evidence type="ECO:0000313" key="10">
    <source>
        <dbReference type="EMBL" id="GMJ06808.1"/>
    </source>
</evidence>
<dbReference type="PRINTS" id="PR00364">
    <property type="entry name" value="DISEASERSIST"/>
</dbReference>
<evidence type="ECO:0000259" key="6">
    <source>
        <dbReference type="Pfam" id="PF00931"/>
    </source>
</evidence>
<dbReference type="InterPro" id="IPR032675">
    <property type="entry name" value="LRR_dom_sf"/>
</dbReference>
<keyword evidence="1" id="KW-0433">Leucine-rich repeat</keyword>
<evidence type="ECO:0008006" key="12">
    <source>
        <dbReference type="Google" id="ProtNLM"/>
    </source>
</evidence>
<dbReference type="GO" id="GO:0006952">
    <property type="term" value="P:defense response"/>
    <property type="evidence" value="ECO:0007669"/>
    <property type="project" value="UniProtKB-KW"/>
</dbReference>
<dbReference type="PANTHER" id="PTHR36766:SF51">
    <property type="entry name" value="DISEASE RESISTANCE RPP13-LIKE PROTEIN 1"/>
    <property type="match status" value="1"/>
</dbReference>
<protein>
    <recommendedName>
        <fullName evidence="12">Disease resistance RPP13-like protein 1</fullName>
    </recommendedName>
</protein>
<keyword evidence="4" id="KW-0611">Plant defense</keyword>
<dbReference type="EMBL" id="BSYR01000046">
    <property type="protein sequence ID" value="GMJ06808.1"/>
    <property type="molecule type" value="Genomic_DNA"/>
</dbReference>
<sequence length="1257" mass="141932">MALVGESLLSASIEVLLDRIVSSGVSNFIKGKKLEAVLLKKLKPTLMSVKAVLDDAETKQITNSNIRSWNFELKDALYDADDLLDEITTEALQQKVEFEEQTTVKQVTSFFSSLNPFKEGMVSKLENILGRLEYLVNQKDILGLKDNCRRENAFGRSPATSLVDESGVYGRDGEKEELMGLLHSGNSIDVIPIVGMGGLGKTTLAQLIYNDSRVDEWFEIKAWVCVSEDFDAFNVTKALVEEITRGNDDSRSLNQLQLKLKDMVSGKRFLFVLDDVWNENYVDWEKLRIPFNYGAENSKIIVTTRNVSVASVMRTVPTYHLQTLSNDDCWKLFAKHAFVDATPSSHPNLMAIGEAIVKRCNGLPLAAKTLGGLLRCKLDAAEWNRILQSNFWDIPNDASNILPALRLSYYHLPSHLKHCFAYCSIFPKDYEFQKEELVRLWMAEGLLEYSHDNIDVEEWGNECFKDLALRSFFQQSKRKKSRFIMHDLISDLAKSVTGEFVCRLESSGGSIEIAERTRHLSNVQEAYDLRKKFETLPKAKALRTFLTLNSSFPWSKYVTNVLMHDLLVKSSLRVLSLAKYVKINELPEEIGNLKHLRNLDLSGTSIKRLPNSLSSLYNLQTLTLLNCSKLVELPKDMRRLVNMHYLDVRGTHVVRMPKGLGDLKDLRILTDYVLGDQNGSSINELGKLKHLCGKLAISGLKTVACALDAKDANLKDKMNIEKLELIWGKDNDGDSKHDREVLKQMEPHLNLEGLVITSYNGTRFPEWVGHSSFSNIVSLCLRDCRFCHSLPPLGQLSSLQALSISGFSGVVTVGDEFYGSGHSSTKPFGSLVFLRFENMSEWEEWFCWSDEAFPVIQELHIRDCPKLTKSLPRDLLSLKKLVIKGCGNLGGVLPRAPSVCQLELERCDALQLEPFPCGLRELRIGSSTMNDSILEQMLQQCTHLDKLIMRDCSDIRSLPEVNVPITLKELNITGCKVLDYSKIFLYTALESLSISDGNCHPLGSSFPLRSFPMLKRVSIRGCEDLKSIGALEGSHCHRPTCLNSLSIHSCHNLMSFQIEDGLPFTNLTSLELGECWSLKSLPEQMNSVFPSLVYLSIRNCPEIESVPKAGFPSKLKDISISWSDKLTGSMIMEREWSLQKLPSLTSLVISRSELEMECFPDEHMFPSSLTSLTIYKLHNLERLECRGLQHLTSLFRLKIVNCQKLHSLPDMTFLPSLSHLSIAQCPLLKEHCQKEKGRDWPNISHIPVIRIDDELII</sequence>